<reference evidence="1" key="1">
    <citation type="submission" date="2023-03" db="EMBL/GenBank/DDBJ databases">
        <authorList>
            <person name="Steffen K."/>
            <person name="Cardenas P."/>
        </authorList>
    </citation>
    <scope>NUCLEOTIDE SEQUENCE</scope>
</reference>
<dbReference type="AlphaFoldDB" id="A0AA35WVY8"/>
<name>A0AA35WVY8_GEOBA</name>
<comment type="caution">
    <text evidence="1">The sequence shown here is derived from an EMBL/GenBank/DDBJ whole genome shotgun (WGS) entry which is preliminary data.</text>
</comment>
<protein>
    <submittedName>
        <fullName evidence="1">Uncharacterized protein</fullName>
    </submittedName>
</protein>
<sequence length="78" mass="9049">MPEELQHWYHQRIWSIIDKRGGHLGGAPLIIVDPLVKLRGMRCRRHLTVHLMIYDCEHTKVPVTTTTAYGICIRLCLS</sequence>
<dbReference type="Proteomes" id="UP001174909">
    <property type="component" value="Unassembled WGS sequence"/>
</dbReference>
<evidence type="ECO:0000313" key="1">
    <source>
        <dbReference type="EMBL" id="CAI8034839.1"/>
    </source>
</evidence>
<accession>A0AA35WVY8</accession>
<gene>
    <name evidence="1" type="ORF">GBAR_LOCUS19579</name>
</gene>
<keyword evidence="2" id="KW-1185">Reference proteome</keyword>
<feature type="non-terminal residue" evidence="1">
    <location>
        <position position="78"/>
    </location>
</feature>
<organism evidence="1 2">
    <name type="scientific">Geodia barretti</name>
    <name type="common">Barrett's horny sponge</name>
    <dbReference type="NCBI Taxonomy" id="519541"/>
    <lineage>
        <taxon>Eukaryota</taxon>
        <taxon>Metazoa</taxon>
        <taxon>Porifera</taxon>
        <taxon>Demospongiae</taxon>
        <taxon>Heteroscleromorpha</taxon>
        <taxon>Tetractinellida</taxon>
        <taxon>Astrophorina</taxon>
        <taxon>Geodiidae</taxon>
        <taxon>Geodia</taxon>
    </lineage>
</organism>
<dbReference type="EMBL" id="CASHTH010002754">
    <property type="protein sequence ID" value="CAI8034839.1"/>
    <property type="molecule type" value="Genomic_DNA"/>
</dbReference>
<evidence type="ECO:0000313" key="2">
    <source>
        <dbReference type="Proteomes" id="UP001174909"/>
    </source>
</evidence>
<proteinExistence type="predicted"/>